<dbReference type="Proteomes" id="UP001500893">
    <property type="component" value="Unassembled WGS sequence"/>
</dbReference>
<evidence type="ECO:0000256" key="1">
    <source>
        <dbReference type="SAM" id="SignalP"/>
    </source>
</evidence>
<evidence type="ECO:0000313" key="4">
    <source>
        <dbReference type="Proteomes" id="UP001500893"/>
    </source>
</evidence>
<dbReference type="PROSITE" id="PS50231">
    <property type="entry name" value="RICIN_B_LECTIN"/>
    <property type="match status" value="1"/>
</dbReference>
<dbReference type="Pfam" id="PF00652">
    <property type="entry name" value="Ricin_B_lectin"/>
    <property type="match status" value="1"/>
</dbReference>
<name>A0ABP6HFU8_9ACTN</name>
<keyword evidence="4" id="KW-1185">Reference proteome</keyword>
<sequence>MNKASKIRAAVALAAVPAILTAVSTPASASDNILWRNKHTGGCIRVWNDTSVDSSAGAMVHCVDVPKGVSIRWDDSQSNLQNSDGAWKITTRNTFFYGQCLASWYADGSGVGKVYIEPCGSPANYYQQWYEKWTGDGMQIVNRQTGLCLDGDANGRVYTNRCNGSDWQIWQ</sequence>
<dbReference type="InterPro" id="IPR000772">
    <property type="entry name" value="Ricin_B_lectin"/>
</dbReference>
<evidence type="ECO:0000313" key="3">
    <source>
        <dbReference type="EMBL" id="GAA2773861.1"/>
    </source>
</evidence>
<evidence type="ECO:0000259" key="2">
    <source>
        <dbReference type="Pfam" id="PF00652"/>
    </source>
</evidence>
<dbReference type="Gene3D" id="2.80.10.50">
    <property type="match status" value="1"/>
</dbReference>
<keyword evidence="1" id="KW-0732">Signal</keyword>
<feature type="domain" description="Ricin B lectin" evidence="2">
    <location>
        <begin position="61"/>
        <end position="170"/>
    </location>
</feature>
<proteinExistence type="predicted"/>
<dbReference type="InterPro" id="IPR035992">
    <property type="entry name" value="Ricin_B-like_lectins"/>
</dbReference>
<gene>
    <name evidence="3" type="ORF">GCM10010521_60100</name>
</gene>
<feature type="chain" id="PRO_5046178110" description="Ricin B lectin domain-containing protein" evidence="1">
    <location>
        <begin position="30"/>
        <end position="171"/>
    </location>
</feature>
<dbReference type="SUPFAM" id="SSF50370">
    <property type="entry name" value="Ricin B-like lectins"/>
    <property type="match status" value="1"/>
</dbReference>
<reference evidence="4" key="1">
    <citation type="journal article" date="2019" name="Int. J. Syst. Evol. Microbiol.">
        <title>The Global Catalogue of Microorganisms (GCM) 10K type strain sequencing project: providing services to taxonomists for standard genome sequencing and annotation.</title>
        <authorList>
            <consortium name="The Broad Institute Genomics Platform"/>
            <consortium name="The Broad Institute Genome Sequencing Center for Infectious Disease"/>
            <person name="Wu L."/>
            <person name="Ma J."/>
        </authorList>
    </citation>
    <scope>NUCLEOTIDE SEQUENCE [LARGE SCALE GENOMIC DNA]</scope>
    <source>
        <strain evidence="4">JCM 11574</strain>
    </source>
</reference>
<feature type="signal peptide" evidence="1">
    <location>
        <begin position="1"/>
        <end position="29"/>
    </location>
</feature>
<accession>A0ABP6HFU8</accession>
<dbReference type="CDD" id="cd23415">
    <property type="entry name" value="beta-trefoil_Ricin_AH"/>
    <property type="match status" value="1"/>
</dbReference>
<dbReference type="EMBL" id="BAAAVM010000117">
    <property type="protein sequence ID" value="GAA2773861.1"/>
    <property type="molecule type" value="Genomic_DNA"/>
</dbReference>
<comment type="caution">
    <text evidence="3">The sequence shown here is derived from an EMBL/GenBank/DDBJ whole genome shotgun (WGS) entry which is preliminary data.</text>
</comment>
<protein>
    <recommendedName>
        <fullName evidence="2">Ricin B lectin domain-containing protein</fullName>
    </recommendedName>
</protein>
<organism evidence="3 4">
    <name type="scientific">Streptomyces rameus</name>
    <dbReference type="NCBI Taxonomy" id="68261"/>
    <lineage>
        <taxon>Bacteria</taxon>
        <taxon>Bacillati</taxon>
        <taxon>Actinomycetota</taxon>
        <taxon>Actinomycetes</taxon>
        <taxon>Kitasatosporales</taxon>
        <taxon>Streptomycetaceae</taxon>
        <taxon>Streptomyces</taxon>
    </lineage>
</organism>